<proteinExistence type="predicted"/>
<dbReference type="PANTHER" id="PTHR42703:SF1">
    <property type="entry name" value="NA(+)_H(+) ANTIPORTER SUBUNIT D1"/>
    <property type="match status" value="1"/>
</dbReference>
<evidence type="ECO:0000313" key="8">
    <source>
        <dbReference type="Proteomes" id="UP000020218"/>
    </source>
</evidence>
<name>A0A011MGP8_9PROT</name>
<protein>
    <submittedName>
        <fullName evidence="7">Multiple resistance and pH homeostasis protein D</fullName>
    </submittedName>
</protein>
<evidence type="ECO:0000256" key="4">
    <source>
        <dbReference type="ARBA" id="ARBA00022989"/>
    </source>
</evidence>
<evidence type="ECO:0000256" key="6">
    <source>
        <dbReference type="SAM" id="Phobius"/>
    </source>
</evidence>
<keyword evidence="4 6" id="KW-1133">Transmembrane helix</keyword>
<keyword evidence="8" id="KW-1185">Reference proteome</keyword>
<accession>A0A011MGP8</accession>
<dbReference type="PATRIC" id="fig|1454001.3.peg.795"/>
<keyword evidence="3 6" id="KW-0812">Transmembrane</keyword>
<keyword evidence="2" id="KW-1003">Cell membrane</keyword>
<feature type="transmembrane region" description="Helical" evidence="6">
    <location>
        <begin position="33"/>
        <end position="56"/>
    </location>
</feature>
<gene>
    <name evidence="7" type="primary">mrpD_1</name>
    <name evidence="7" type="ORF">AW08_00849</name>
</gene>
<evidence type="ECO:0000256" key="1">
    <source>
        <dbReference type="ARBA" id="ARBA00004651"/>
    </source>
</evidence>
<dbReference type="EMBL" id="JFAX01000003">
    <property type="protein sequence ID" value="EXI69023.1"/>
    <property type="molecule type" value="Genomic_DNA"/>
</dbReference>
<evidence type="ECO:0000313" key="7">
    <source>
        <dbReference type="EMBL" id="EXI69023.1"/>
    </source>
</evidence>
<comment type="subcellular location">
    <subcellularLocation>
        <location evidence="1">Cell membrane</location>
        <topology evidence="1">Multi-pass membrane protein</topology>
    </subcellularLocation>
</comment>
<dbReference type="Proteomes" id="UP000020218">
    <property type="component" value="Unassembled WGS sequence"/>
</dbReference>
<dbReference type="AlphaFoldDB" id="A0A011MGP8"/>
<evidence type="ECO:0000256" key="5">
    <source>
        <dbReference type="ARBA" id="ARBA00023136"/>
    </source>
</evidence>
<sequence>MFLLLALSLVGIPPSSGFWSKFLVVRQSLVQGEYLWAAVALGVGAVTLYSMLKIWLEAFWKPHPDESWQAPARHHLLPAHAALGGLVVLIVSFGLLPEALIAYVMAAADSLRGGS</sequence>
<feature type="transmembrane region" description="Helical" evidence="6">
    <location>
        <begin position="76"/>
        <end position="96"/>
    </location>
</feature>
<dbReference type="PANTHER" id="PTHR42703">
    <property type="entry name" value="NADH DEHYDROGENASE"/>
    <property type="match status" value="1"/>
</dbReference>
<keyword evidence="5 6" id="KW-0472">Membrane</keyword>
<dbReference type="InterPro" id="IPR050586">
    <property type="entry name" value="CPA3_Na-H_Antiporter_D"/>
</dbReference>
<evidence type="ECO:0000256" key="3">
    <source>
        <dbReference type="ARBA" id="ARBA00022692"/>
    </source>
</evidence>
<comment type="caution">
    <text evidence="7">The sequence shown here is derived from an EMBL/GenBank/DDBJ whole genome shotgun (WGS) entry which is preliminary data.</text>
</comment>
<dbReference type="STRING" id="1454001.AW08_00849"/>
<evidence type="ECO:0000256" key="2">
    <source>
        <dbReference type="ARBA" id="ARBA00022475"/>
    </source>
</evidence>
<dbReference type="GO" id="GO:0005886">
    <property type="term" value="C:plasma membrane"/>
    <property type="evidence" value="ECO:0007669"/>
    <property type="project" value="UniProtKB-SubCell"/>
</dbReference>
<organism evidence="7 8">
    <name type="scientific">Candidatus Accumulibacter adjunctus</name>
    <dbReference type="NCBI Taxonomy" id="1454001"/>
    <lineage>
        <taxon>Bacteria</taxon>
        <taxon>Pseudomonadati</taxon>
        <taxon>Pseudomonadota</taxon>
        <taxon>Betaproteobacteria</taxon>
        <taxon>Candidatus Accumulibacter</taxon>
    </lineage>
</organism>
<reference evidence="7" key="1">
    <citation type="submission" date="2014-02" db="EMBL/GenBank/DDBJ databases">
        <title>Expanding our view of genomic diversity in Candidatus Accumulibacter clades.</title>
        <authorList>
            <person name="Skennerton C.T."/>
            <person name="Barr J.J."/>
            <person name="Slater F.R."/>
            <person name="Bond P.L."/>
            <person name="Tyson G.W."/>
        </authorList>
    </citation>
    <scope>NUCLEOTIDE SEQUENCE [LARGE SCALE GENOMIC DNA]</scope>
</reference>